<dbReference type="AlphaFoldDB" id="A0AAW1TBP4"/>
<dbReference type="EMBL" id="JALJOV010000187">
    <property type="protein sequence ID" value="KAK9866132.1"/>
    <property type="molecule type" value="Genomic_DNA"/>
</dbReference>
<keyword evidence="3" id="KW-1185">Reference proteome</keyword>
<gene>
    <name evidence="2" type="ORF">WJX84_008975</name>
</gene>
<protein>
    <submittedName>
        <fullName evidence="2">Uncharacterized protein</fullName>
    </submittedName>
</protein>
<evidence type="ECO:0000313" key="2">
    <source>
        <dbReference type="EMBL" id="KAK9866132.1"/>
    </source>
</evidence>
<sequence>MPVEEVSVVPRSQLDAIRAKLQDPIPTTKEEERLRLKHLSQDRASRWTDTIQAQRTRRERSRQDRLEALEAERQEAN</sequence>
<dbReference type="InterPro" id="IPR039986">
    <property type="entry name" value="CFAP210"/>
</dbReference>
<dbReference type="PANTHER" id="PTHR28663:SF1">
    <property type="entry name" value="CILIA- AND FLAGELLA- ASSOCIATED PROTEIN 210"/>
    <property type="match status" value="1"/>
</dbReference>
<dbReference type="Proteomes" id="UP001485043">
    <property type="component" value="Unassembled WGS sequence"/>
</dbReference>
<comment type="caution">
    <text evidence="2">The sequence shown here is derived from an EMBL/GenBank/DDBJ whole genome shotgun (WGS) entry which is preliminary data.</text>
</comment>
<dbReference type="PANTHER" id="PTHR28663">
    <property type="entry name" value="COILED-COIL DOMAIN-CONTAINING PROTEIN 173"/>
    <property type="match status" value="1"/>
</dbReference>
<evidence type="ECO:0000256" key="1">
    <source>
        <dbReference type="SAM" id="MobiDB-lite"/>
    </source>
</evidence>
<feature type="region of interest" description="Disordered" evidence="1">
    <location>
        <begin position="41"/>
        <end position="77"/>
    </location>
</feature>
<feature type="compositionally biased region" description="Basic and acidic residues" evidence="1">
    <location>
        <begin position="61"/>
        <end position="77"/>
    </location>
</feature>
<accession>A0AAW1TBP4</accession>
<reference evidence="2 3" key="1">
    <citation type="journal article" date="2024" name="Nat. Commun.">
        <title>Phylogenomics reveals the evolutionary origins of lichenization in chlorophyte algae.</title>
        <authorList>
            <person name="Puginier C."/>
            <person name="Libourel C."/>
            <person name="Otte J."/>
            <person name="Skaloud P."/>
            <person name="Haon M."/>
            <person name="Grisel S."/>
            <person name="Petersen M."/>
            <person name="Berrin J.G."/>
            <person name="Delaux P.M."/>
            <person name="Dal Grande F."/>
            <person name="Keller J."/>
        </authorList>
    </citation>
    <scope>NUCLEOTIDE SEQUENCE [LARGE SCALE GENOMIC DNA]</scope>
    <source>
        <strain evidence="2 3">SAG 2523</strain>
    </source>
</reference>
<evidence type="ECO:0000313" key="3">
    <source>
        <dbReference type="Proteomes" id="UP001485043"/>
    </source>
</evidence>
<organism evidence="2 3">
    <name type="scientific">Apatococcus fuscideae</name>
    <dbReference type="NCBI Taxonomy" id="2026836"/>
    <lineage>
        <taxon>Eukaryota</taxon>
        <taxon>Viridiplantae</taxon>
        <taxon>Chlorophyta</taxon>
        <taxon>core chlorophytes</taxon>
        <taxon>Trebouxiophyceae</taxon>
        <taxon>Chlorellales</taxon>
        <taxon>Chlorellaceae</taxon>
        <taxon>Apatococcus</taxon>
    </lineage>
</organism>
<proteinExistence type="predicted"/>
<name>A0AAW1TBP4_9CHLO</name>